<accession>A0ABQ7HZP0</accession>
<dbReference type="InterPro" id="IPR029055">
    <property type="entry name" value="Ntn_hydrolases_N"/>
</dbReference>
<dbReference type="InterPro" id="IPR050115">
    <property type="entry name" value="Proteasome_alpha"/>
</dbReference>
<dbReference type="InterPro" id="IPR001353">
    <property type="entry name" value="Proteasome_sua/b"/>
</dbReference>
<dbReference type="InterPro" id="IPR000426">
    <property type="entry name" value="Proteasome_asu_N"/>
</dbReference>
<reference evidence="4 5" key="1">
    <citation type="submission" date="2019-01" db="EMBL/GenBank/DDBJ databases">
        <title>Genomes sequencing and comparative genomics of infectious freshwater microsporidia, Cucumispora dikerogammari and Thelohania contejeani.</title>
        <authorList>
            <person name="Cormier A."/>
            <person name="Giraud I."/>
            <person name="Wattier R."/>
            <person name="Teixeira M."/>
            <person name="Grandjean F."/>
            <person name="Rigaud T."/>
            <person name="Cordaux R."/>
        </authorList>
    </citation>
    <scope>NUCLEOTIDE SEQUENCE [LARGE SCALE GENOMIC DNA]</scope>
    <source>
        <strain evidence="4">T1</strain>
        <tissue evidence="4">Spores</tissue>
    </source>
</reference>
<evidence type="ECO:0000256" key="2">
    <source>
        <dbReference type="PROSITE-ProRule" id="PRU00808"/>
    </source>
</evidence>
<evidence type="ECO:0000259" key="3">
    <source>
        <dbReference type="SMART" id="SM00948"/>
    </source>
</evidence>
<feature type="domain" description="Proteasome alpha-type subunits" evidence="3">
    <location>
        <begin position="4"/>
        <end position="26"/>
    </location>
</feature>
<dbReference type="GO" id="GO:0000502">
    <property type="term" value="C:proteasome complex"/>
    <property type="evidence" value="ECO:0007669"/>
    <property type="project" value="UniProtKB-KW"/>
</dbReference>
<dbReference type="SUPFAM" id="SSF56235">
    <property type="entry name" value="N-terminal nucleophile aminohydrolases (Ntn hydrolases)"/>
    <property type="match status" value="1"/>
</dbReference>
<sequence>MISSDNKTNTFTEEGRILQVEYAIKNVSKGGTIIGMVCQDGVILMGLKKGSIQKQNEKIYKISNEIYSAICGTFSDALQLIGYGRLKAQEFQEEMDAPIPLSTFCRQIGELKQAFTQGGGMRLFGVSLLYAGMMNGEYCLYSTDPSGTYTKWKAMAYGENEDAINSAFKNDLPNEEMNMERGFKEILKILVKVRECGRKDVPKMEILFYNSGKNIIVEEEYIYKIFDELSIGL</sequence>
<dbReference type="SMART" id="SM00948">
    <property type="entry name" value="Proteasome_A_N"/>
    <property type="match status" value="1"/>
</dbReference>
<dbReference type="EMBL" id="SBIQ01000068">
    <property type="protein sequence ID" value="KAF7683622.1"/>
    <property type="molecule type" value="Genomic_DNA"/>
</dbReference>
<dbReference type="InterPro" id="IPR023332">
    <property type="entry name" value="Proteasome_alpha-type"/>
</dbReference>
<dbReference type="Pfam" id="PF10584">
    <property type="entry name" value="Proteasome_A_N"/>
    <property type="match status" value="1"/>
</dbReference>
<comment type="similarity">
    <text evidence="2">Belongs to the peptidase T1A family.</text>
</comment>
<dbReference type="Gene3D" id="3.60.20.10">
    <property type="entry name" value="Glutamine Phosphoribosylpyrophosphate, subunit 1, domain 1"/>
    <property type="match status" value="1"/>
</dbReference>
<dbReference type="Proteomes" id="UP001516464">
    <property type="component" value="Unassembled WGS sequence"/>
</dbReference>
<evidence type="ECO:0000313" key="5">
    <source>
        <dbReference type="Proteomes" id="UP001516464"/>
    </source>
</evidence>
<evidence type="ECO:0000256" key="1">
    <source>
        <dbReference type="ARBA" id="ARBA00022942"/>
    </source>
</evidence>
<proteinExistence type="inferred from homology"/>
<name>A0ABQ7HZP0_9MICR</name>
<organism evidence="4 5">
    <name type="scientific">Astathelohania contejeani</name>
    <dbReference type="NCBI Taxonomy" id="164912"/>
    <lineage>
        <taxon>Eukaryota</taxon>
        <taxon>Fungi</taxon>
        <taxon>Fungi incertae sedis</taxon>
        <taxon>Microsporidia</taxon>
        <taxon>Astathelohaniidae</taxon>
        <taxon>Astathelohania</taxon>
    </lineage>
</organism>
<protein>
    <submittedName>
        <fullName evidence="4">Proteasome subunit alpha type-3</fullName>
    </submittedName>
</protein>
<dbReference type="PROSITE" id="PS51475">
    <property type="entry name" value="PROTEASOME_ALPHA_2"/>
    <property type="match status" value="1"/>
</dbReference>
<keyword evidence="1 2" id="KW-0647">Proteasome</keyword>
<comment type="caution">
    <text evidence="4">The sequence shown here is derived from an EMBL/GenBank/DDBJ whole genome shotgun (WGS) entry which is preliminary data.</text>
</comment>
<keyword evidence="5" id="KW-1185">Reference proteome</keyword>
<evidence type="ECO:0000313" key="4">
    <source>
        <dbReference type="EMBL" id="KAF7683622.1"/>
    </source>
</evidence>
<dbReference type="Pfam" id="PF00227">
    <property type="entry name" value="Proteasome"/>
    <property type="match status" value="1"/>
</dbReference>
<gene>
    <name evidence="4" type="primary">PRE9</name>
    <name evidence="4" type="ORF">TCON_1176</name>
</gene>
<dbReference type="PANTHER" id="PTHR11599">
    <property type="entry name" value="PROTEASOME SUBUNIT ALPHA/BETA"/>
    <property type="match status" value="1"/>
</dbReference>